<evidence type="ECO:0000313" key="5">
    <source>
        <dbReference type="WBParaSite" id="PSAMB.scaffold3441size18266.g21460.t1"/>
    </source>
</evidence>
<evidence type="ECO:0000259" key="3">
    <source>
        <dbReference type="Pfam" id="PF01682"/>
    </source>
</evidence>
<keyword evidence="2" id="KW-0732">Signal</keyword>
<reference evidence="5" key="1">
    <citation type="submission" date="2022-11" db="UniProtKB">
        <authorList>
            <consortium name="WormBaseParasite"/>
        </authorList>
    </citation>
    <scope>IDENTIFICATION</scope>
</reference>
<dbReference type="Pfam" id="PF01682">
    <property type="entry name" value="DB"/>
    <property type="match status" value="1"/>
</dbReference>
<organism evidence="4 5">
    <name type="scientific">Plectus sambesii</name>
    <dbReference type="NCBI Taxonomy" id="2011161"/>
    <lineage>
        <taxon>Eukaryota</taxon>
        <taxon>Metazoa</taxon>
        <taxon>Ecdysozoa</taxon>
        <taxon>Nematoda</taxon>
        <taxon>Chromadorea</taxon>
        <taxon>Plectida</taxon>
        <taxon>Plectina</taxon>
        <taxon>Plectoidea</taxon>
        <taxon>Plectidae</taxon>
        <taxon>Plectus</taxon>
    </lineage>
</organism>
<feature type="signal peptide" evidence="2">
    <location>
        <begin position="1"/>
        <end position="17"/>
    </location>
</feature>
<feature type="domain" description="Domain of unknown function DB" evidence="3">
    <location>
        <begin position="141"/>
        <end position="246"/>
    </location>
</feature>
<dbReference type="WBParaSite" id="PSAMB.scaffold3441size18266.g21460.t1">
    <property type="protein sequence ID" value="PSAMB.scaffold3441size18266.g21460.t1"/>
    <property type="gene ID" value="PSAMB.scaffold3441size18266.g21460"/>
</dbReference>
<name>A0A914W8Y1_9BILA</name>
<evidence type="ECO:0000313" key="4">
    <source>
        <dbReference type="Proteomes" id="UP000887566"/>
    </source>
</evidence>
<feature type="chain" id="PRO_5037732185" description="Domain of unknown function DB domain-containing protein" evidence="2">
    <location>
        <begin position="18"/>
        <end position="252"/>
    </location>
</feature>
<proteinExistence type="predicted"/>
<keyword evidence="4" id="KW-1185">Reference proteome</keyword>
<dbReference type="Proteomes" id="UP000887566">
    <property type="component" value="Unplaced"/>
</dbReference>
<evidence type="ECO:0000256" key="2">
    <source>
        <dbReference type="SAM" id="SignalP"/>
    </source>
</evidence>
<dbReference type="InterPro" id="IPR002602">
    <property type="entry name" value="DB"/>
</dbReference>
<evidence type="ECO:0000256" key="1">
    <source>
        <dbReference type="SAM" id="MobiDB-lite"/>
    </source>
</evidence>
<sequence>MRCVVVLLVASMGCVVAQEFDCLQVPIIQCCASAILRRCREECSAYASANCPDRLKIIDSDSGSNSVTGADRPAPPRAPAEPSRHEGNAGSRAHAAPIKSKAAIEIRTGDKNEEPINCGNKDNDYAPCTDTTTANELFRSCCEQYVGPQCHELCQYETTDLAARNLMVRVVKDSKCSLKNISPILYCASQNRDNRECCEHLDLGSDKLGVGSRCLRMCDPAGERLGTLTKEDLVCLGNWNVIMYCHQSGLRL</sequence>
<protein>
    <recommendedName>
        <fullName evidence="3">Domain of unknown function DB domain-containing protein</fullName>
    </recommendedName>
</protein>
<accession>A0A914W8Y1</accession>
<feature type="region of interest" description="Disordered" evidence="1">
    <location>
        <begin position="62"/>
        <end position="97"/>
    </location>
</feature>
<dbReference type="AlphaFoldDB" id="A0A914W8Y1"/>
<dbReference type="PANTHER" id="PTHR21679">
    <property type="entry name" value="DOMAIN OF UNKNOWN FUNCTION DB DOMAIN-CONTAINING PROTEIN-RELATED"/>
    <property type="match status" value="1"/>
</dbReference>